<dbReference type="Proteomes" id="UP000009222">
    <property type="component" value="Chromosome"/>
</dbReference>
<proteinExistence type="predicted"/>
<reference evidence="3" key="1">
    <citation type="submission" date="2009-12" db="EMBL/GenBank/DDBJ databases">
        <title>Complete sequence of Treponema azotonutricium strain ZAS-9.</title>
        <authorList>
            <person name="Tetu S.G."/>
            <person name="Matson E."/>
            <person name="Ren Q."/>
            <person name="Seshadri R."/>
            <person name="Elbourne L."/>
            <person name="Hassan K.A."/>
            <person name="Durkin A."/>
            <person name="Radune D."/>
            <person name="Mohamoud Y."/>
            <person name="Shay R."/>
            <person name="Jin S."/>
            <person name="Zhang X."/>
            <person name="Lucey K."/>
            <person name="Ballor N.R."/>
            <person name="Ottesen E."/>
            <person name="Rosenthal R."/>
            <person name="Allen A."/>
            <person name="Leadbetter J.R."/>
            <person name="Paulsen I.T."/>
        </authorList>
    </citation>
    <scope>NUCLEOTIDE SEQUENCE [LARGE SCALE GENOMIC DNA]</scope>
    <source>
        <strain evidence="3">ATCC BAA-888 / DSM 13862 / ZAS-9</strain>
    </source>
</reference>
<dbReference type="KEGG" id="taz:TREAZ_0683"/>
<accession>F5YAU8</accession>
<evidence type="ECO:0000259" key="1">
    <source>
        <dbReference type="Pfam" id="PF24793"/>
    </source>
</evidence>
<sequence length="292" mass="34400">MKPITLFRIKKKLLRTFFYEQWSLLVCDPDGNILKTIIPPINCQWADPFPVEYNGKTYIFIEQQLGSANGTLGVIELYPDLTISVLTPILEKNYHLSFPNVFCIREGNNDIWYMIPETHENNTIDLYQASDFPYKWDYTMTLMHNVIAVDSTVFYYNQKWWLFTNIETKPDPINKNLSAFYSNSFPSDTWTPHLQNPLVSNLENSRMAGTVFYNTQNRSPYRPAQNCLKDYGKETNINEIMELTPFSYKEKLINTYLPERNLHAVCTHTINYTDKYMLRDIKTRTFRGNLKK</sequence>
<feature type="domain" description="Glucosamine inositolphosphorylceramide transferase 1 N-terminal" evidence="1">
    <location>
        <begin position="46"/>
        <end position="256"/>
    </location>
</feature>
<gene>
    <name evidence="2" type="ordered locus">TREAZ_0683</name>
</gene>
<dbReference type="InParanoid" id="F5YAU8"/>
<dbReference type="EMBL" id="CP001841">
    <property type="protein sequence ID" value="AEF82201.1"/>
    <property type="molecule type" value="Genomic_DNA"/>
</dbReference>
<dbReference type="STRING" id="545695.TREAZ_0683"/>
<dbReference type="InterPro" id="IPR023296">
    <property type="entry name" value="Glyco_hydro_beta-prop_sf"/>
</dbReference>
<reference evidence="2 3" key="2">
    <citation type="journal article" date="2011" name="ISME J.">
        <title>RNA-seq reveals cooperative metabolic interactions between two termite-gut spirochete species in co-culture.</title>
        <authorList>
            <person name="Rosenthal A.Z."/>
            <person name="Matson E.G."/>
            <person name="Eldar A."/>
            <person name="Leadbetter J.R."/>
        </authorList>
    </citation>
    <scope>NUCLEOTIDE SEQUENCE [LARGE SCALE GENOMIC DNA]</scope>
    <source>
        <strain evidence="3">ATCC BAA-888 / DSM 13862 / ZAS-9</strain>
    </source>
</reference>
<evidence type="ECO:0000313" key="3">
    <source>
        <dbReference type="Proteomes" id="UP000009222"/>
    </source>
</evidence>
<name>F5YAU8_LEAAZ</name>
<evidence type="ECO:0000313" key="2">
    <source>
        <dbReference type="EMBL" id="AEF82201.1"/>
    </source>
</evidence>
<dbReference type="SUPFAM" id="SSF75005">
    <property type="entry name" value="Arabinanase/levansucrase/invertase"/>
    <property type="match status" value="1"/>
</dbReference>
<dbReference type="AlphaFoldDB" id="F5YAU8"/>
<keyword evidence="3" id="KW-1185">Reference proteome</keyword>
<dbReference type="RefSeq" id="WP_015711280.1">
    <property type="nucleotide sequence ID" value="NC_015577.1"/>
</dbReference>
<dbReference type="InterPro" id="IPR056442">
    <property type="entry name" value="GINT1_N"/>
</dbReference>
<dbReference type="Pfam" id="PF24793">
    <property type="entry name" value="GINT1_N"/>
    <property type="match status" value="1"/>
</dbReference>
<organism evidence="2 3">
    <name type="scientific">Leadbettera azotonutricia (strain ATCC BAA-888 / DSM 13862 / ZAS-9)</name>
    <name type="common">Treponema azotonutricium</name>
    <dbReference type="NCBI Taxonomy" id="545695"/>
    <lineage>
        <taxon>Bacteria</taxon>
        <taxon>Pseudomonadati</taxon>
        <taxon>Spirochaetota</taxon>
        <taxon>Spirochaetia</taxon>
        <taxon>Spirochaetales</taxon>
        <taxon>Breznakiellaceae</taxon>
        <taxon>Leadbettera</taxon>
    </lineage>
</organism>
<protein>
    <recommendedName>
        <fullName evidence="1">Glucosamine inositolphosphorylceramide transferase 1 N-terminal domain-containing protein</fullName>
    </recommendedName>
</protein>
<dbReference type="eggNOG" id="COG0223">
    <property type="taxonomic scope" value="Bacteria"/>
</dbReference>
<dbReference type="HOGENOM" id="CLU_063385_0_0_12"/>